<keyword evidence="1" id="KW-0472">Membrane</keyword>
<protein>
    <submittedName>
        <fullName evidence="2">Uncharacterized protein</fullName>
    </submittedName>
</protein>
<keyword evidence="1" id="KW-0812">Transmembrane</keyword>
<dbReference type="EMBL" id="HBUF01427850">
    <property type="protein sequence ID" value="CAG6741604.1"/>
    <property type="molecule type" value="Transcribed_RNA"/>
</dbReference>
<dbReference type="EMBL" id="HBUF01240646">
    <property type="protein sequence ID" value="CAG6676850.1"/>
    <property type="molecule type" value="Transcribed_RNA"/>
</dbReference>
<keyword evidence="1" id="KW-1133">Transmembrane helix</keyword>
<feature type="transmembrane region" description="Helical" evidence="1">
    <location>
        <begin position="71"/>
        <end position="88"/>
    </location>
</feature>
<dbReference type="AlphaFoldDB" id="A0A8D8Z6C8"/>
<dbReference type="EMBL" id="HBUF01581654">
    <property type="protein sequence ID" value="CAG6770392.1"/>
    <property type="molecule type" value="Transcribed_RNA"/>
</dbReference>
<dbReference type="EMBL" id="HBUF01427849">
    <property type="protein sequence ID" value="CAG6741602.1"/>
    <property type="molecule type" value="Transcribed_RNA"/>
</dbReference>
<evidence type="ECO:0000256" key="1">
    <source>
        <dbReference type="SAM" id="Phobius"/>
    </source>
</evidence>
<dbReference type="EMBL" id="HBUF01581653">
    <property type="protein sequence ID" value="CAG6770390.1"/>
    <property type="molecule type" value="Transcribed_RNA"/>
</dbReference>
<evidence type="ECO:0000313" key="2">
    <source>
        <dbReference type="EMBL" id="CAG6741602.1"/>
    </source>
</evidence>
<proteinExistence type="predicted"/>
<accession>A0A8D8Z6C8</accession>
<feature type="transmembrane region" description="Helical" evidence="1">
    <location>
        <begin position="31"/>
        <end position="50"/>
    </location>
</feature>
<reference evidence="2" key="1">
    <citation type="submission" date="2021-05" db="EMBL/GenBank/DDBJ databases">
        <authorList>
            <person name="Alioto T."/>
            <person name="Alioto T."/>
            <person name="Gomez Garrido J."/>
        </authorList>
    </citation>
    <scope>NUCLEOTIDE SEQUENCE</scope>
</reference>
<dbReference type="EMBL" id="HBUF01240645">
    <property type="protein sequence ID" value="CAG6676848.1"/>
    <property type="molecule type" value="Transcribed_RNA"/>
</dbReference>
<dbReference type="EMBL" id="HBUF01103664">
    <property type="protein sequence ID" value="CAG6638717.1"/>
    <property type="molecule type" value="Transcribed_RNA"/>
</dbReference>
<sequence>MPNVLRSTFMKLKFLLEKKCSSFREAPELDVLGLSLCLGIDCLLLFLFLVKKKLISKAGWSGTSFTIGSPLCTLTTKLLFTLGLLYFLNNTKSKILSESFRTVLCDSRLKKLQVLLKTSSRVKVMVSSSITWGLLKACRLKSPTINRFFSYATVLCCKRWL</sequence>
<name>A0A8D8Z6C8_9HEMI</name>
<organism evidence="2">
    <name type="scientific">Cacopsylla melanoneura</name>
    <dbReference type="NCBI Taxonomy" id="428564"/>
    <lineage>
        <taxon>Eukaryota</taxon>
        <taxon>Metazoa</taxon>
        <taxon>Ecdysozoa</taxon>
        <taxon>Arthropoda</taxon>
        <taxon>Hexapoda</taxon>
        <taxon>Insecta</taxon>
        <taxon>Pterygota</taxon>
        <taxon>Neoptera</taxon>
        <taxon>Paraneoptera</taxon>
        <taxon>Hemiptera</taxon>
        <taxon>Sternorrhyncha</taxon>
        <taxon>Psylloidea</taxon>
        <taxon>Psyllidae</taxon>
        <taxon>Psyllinae</taxon>
        <taxon>Cacopsylla</taxon>
    </lineage>
</organism>